<protein>
    <recommendedName>
        <fullName evidence="2">Pyridoxamine 5'-phosphate oxidase N-terminal domain-containing protein</fullName>
    </recommendedName>
</protein>
<dbReference type="InterPro" id="IPR011576">
    <property type="entry name" value="Pyridox_Oxase_N"/>
</dbReference>
<dbReference type="Pfam" id="PF01243">
    <property type="entry name" value="PNPOx_N"/>
    <property type="match status" value="1"/>
</dbReference>
<keyword evidence="4" id="KW-1185">Reference proteome</keyword>
<evidence type="ECO:0000259" key="2">
    <source>
        <dbReference type="Pfam" id="PF01243"/>
    </source>
</evidence>
<comment type="caution">
    <text evidence="3">The sequence shown here is derived from an EMBL/GenBank/DDBJ whole genome shotgun (WGS) entry which is preliminary data.</text>
</comment>
<dbReference type="PANTHER" id="PTHR35176:SF4">
    <property type="entry name" value="PYRIDOXAMINE 5'-PHOSPHATE OXIDASE-RELATED FMN-BINDING"/>
    <property type="match status" value="1"/>
</dbReference>
<dbReference type="OrthoDB" id="157302at2"/>
<dbReference type="GO" id="GO:0016627">
    <property type="term" value="F:oxidoreductase activity, acting on the CH-CH group of donors"/>
    <property type="evidence" value="ECO:0007669"/>
    <property type="project" value="TreeGrafter"/>
</dbReference>
<dbReference type="GO" id="GO:0005829">
    <property type="term" value="C:cytosol"/>
    <property type="evidence" value="ECO:0007669"/>
    <property type="project" value="TreeGrafter"/>
</dbReference>
<evidence type="ECO:0000313" key="4">
    <source>
        <dbReference type="Proteomes" id="UP000466345"/>
    </source>
</evidence>
<gene>
    <name evidence="3" type="ORF">SRB5_42120</name>
</gene>
<feature type="domain" description="Pyridoxamine 5'-phosphate oxidase N-terminal" evidence="2">
    <location>
        <begin position="34"/>
        <end position="118"/>
    </location>
</feature>
<organism evidence="3 4">
    <name type="scientific">Streptomyces smaragdinus</name>
    <dbReference type="NCBI Taxonomy" id="2585196"/>
    <lineage>
        <taxon>Bacteria</taxon>
        <taxon>Bacillati</taxon>
        <taxon>Actinomycetota</taxon>
        <taxon>Actinomycetes</taxon>
        <taxon>Kitasatosporales</taxon>
        <taxon>Streptomycetaceae</taxon>
        <taxon>Streptomyces</taxon>
    </lineage>
</organism>
<reference evidence="3 4" key="1">
    <citation type="submission" date="2019-10" db="EMBL/GenBank/DDBJ databases">
        <title>Streptomyces smaragdinus sp. nov. and Streptomyces fabii sp. nov., isolated from the gut of fungus growing-termite Macrotermes natalensis.</title>
        <authorList>
            <person name="Schwitalla J."/>
            <person name="Benndorf R."/>
            <person name="Martin K."/>
            <person name="De Beer W."/>
            <person name="Kaster A.-K."/>
            <person name="Vollmers J."/>
            <person name="Poulsen M."/>
            <person name="Beemelmanns C."/>
        </authorList>
    </citation>
    <scope>NUCLEOTIDE SEQUENCE [LARGE SCALE GENOMIC DNA]</scope>
    <source>
        <strain evidence="3 4">RB5</strain>
    </source>
</reference>
<dbReference type="InterPro" id="IPR012349">
    <property type="entry name" value="Split_barrel_FMN-bd"/>
</dbReference>
<dbReference type="Proteomes" id="UP000466345">
    <property type="component" value="Unassembled WGS sequence"/>
</dbReference>
<dbReference type="RefSeq" id="WP_153454316.1">
    <property type="nucleotide sequence ID" value="NZ_WEGJ01000017.1"/>
</dbReference>
<accession>A0A7K0CKW1</accession>
<sequence length="174" mass="18551">MTDPEPVETTNLDRYGNAPLPWSRALERLGSDLVHVSTTTFLATAGKDGRPHSAGIGSLWLDGDLFFTSGPHTRKSRNLAVNPACAVSFGLEGLDLVLEGSAARVTTARTLEKVAESYREGGWPVAVADDALTAPYSAPSAGPPPWYVYRLSFDTAVGVATAAPHGAMRWRFAH</sequence>
<keyword evidence="1" id="KW-0560">Oxidoreductase</keyword>
<dbReference type="AlphaFoldDB" id="A0A7K0CKW1"/>
<dbReference type="GO" id="GO:0070967">
    <property type="term" value="F:coenzyme F420 binding"/>
    <property type="evidence" value="ECO:0007669"/>
    <property type="project" value="TreeGrafter"/>
</dbReference>
<evidence type="ECO:0000313" key="3">
    <source>
        <dbReference type="EMBL" id="MQY14051.1"/>
    </source>
</evidence>
<name>A0A7K0CKW1_9ACTN</name>
<proteinExistence type="predicted"/>
<dbReference type="PANTHER" id="PTHR35176">
    <property type="entry name" value="HEME OXYGENASE HI_0854-RELATED"/>
    <property type="match status" value="1"/>
</dbReference>
<evidence type="ECO:0000256" key="1">
    <source>
        <dbReference type="ARBA" id="ARBA00023002"/>
    </source>
</evidence>
<dbReference type="Gene3D" id="2.30.110.10">
    <property type="entry name" value="Electron Transport, Fmn-binding Protein, Chain A"/>
    <property type="match status" value="1"/>
</dbReference>
<dbReference type="EMBL" id="WEGJ01000017">
    <property type="protein sequence ID" value="MQY14051.1"/>
    <property type="molecule type" value="Genomic_DNA"/>
</dbReference>
<dbReference type="InterPro" id="IPR052019">
    <property type="entry name" value="F420H2_bilvrd_red/Heme_oxyg"/>
</dbReference>
<dbReference type="SUPFAM" id="SSF50475">
    <property type="entry name" value="FMN-binding split barrel"/>
    <property type="match status" value="1"/>
</dbReference>